<evidence type="ECO:0000256" key="1">
    <source>
        <dbReference type="ARBA" id="ARBA00004123"/>
    </source>
</evidence>
<dbReference type="Pfam" id="PF08389">
    <property type="entry name" value="Xpo1"/>
    <property type="match status" value="1"/>
</dbReference>
<keyword evidence="4" id="KW-0819">tRNA processing</keyword>
<dbReference type="GeneID" id="25414461"/>
<dbReference type="GO" id="GO:0008033">
    <property type="term" value="P:tRNA processing"/>
    <property type="evidence" value="ECO:0007669"/>
    <property type="project" value="UniProtKB-KW"/>
</dbReference>
<dbReference type="PANTHER" id="PTHR10997">
    <property type="entry name" value="IMPORTIN-7, 8, 11"/>
    <property type="match status" value="1"/>
</dbReference>
<name>A0A074X5S8_9PEZI</name>
<comment type="subcellular location">
    <subcellularLocation>
        <location evidence="1">Nucleus</location>
    </subcellularLocation>
</comment>
<dbReference type="Pfam" id="PF25758">
    <property type="entry name" value="TPR_IPO11"/>
    <property type="match status" value="1"/>
</dbReference>
<protein>
    <submittedName>
        <fullName evidence="8">Importin 11</fullName>
    </submittedName>
</protein>
<dbReference type="GO" id="GO:0006606">
    <property type="term" value="P:protein import into nucleus"/>
    <property type="evidence" value="ECO:0007669"/>
    <property type="project" value="TreeGrafter"/>
</dbReference>
<dbReference type="InterPro" id="IPR001494">
    <property type="entry name" value="Importin-beta_N"/>
</dbReference>
<evidence type="ECO:0000256" key="5">
    <source>
        <dbReference type="ARBA" id="ARBA00023242"/>
    </source>
</evidence>
<dbReference type="InterPro" id="IPR016024">
    <property type="entry name" value="ARM-type_fold"/>
</dbReference>
<evidence type="ECO:0000256" key="6">
    <source>
        <dbReference type="ARBA" id="ARBA00025147"/>
    </source>
</evidence>
<keyword evidence="3" id="KW-0813">Transport</keyword>
<comment type="similarity">
    <text evidence="2">Belongs to the importin beta family.</text>
</comment>
<evidence type="ECO:0000313" key="8">
    <source>
        <dbReference type="EMBL" id="KEQ77432.1"/>
    </source>
</evidence>
<dbReference type="GO" id="GO:0005635">
    <property type="term" value="C:nuclear envelope"/>
    <property type="evidence" value="ECO:0007669"/>
    <property type="project" value="TreeGrafter"/>
</dbReference>
<evidence type="ECO:0000256" key="2">
    <source>
        <dbReference type="ARBA" id="ARBA00007991"/>
    </source>
</evidence>
<dbReference type="SMART" id="SM00913">
    <property type="entry name" value="IBN_N"/>
    <property type="match status" value="1"/>
</dbReference>
<dbReference type="PANTHER" id="PTHR10997:SF7">
    <property type="entry name" value="IMPORTIN-11"/>
    <property type="match status" value="1"/>
</dbReference>
<dbReference type="RefSeq" id="XP_013432196.1">
    <property type="nucleotide sequence ID" value="XM_013576742.1"/>
</dbReference>
<dbReference type="PROSITE" id="PS50166">
    <property type="entry name" value="IMPORTIN_B_NT"/>
    <property type="match status" value="1"/>
</dbReference>
<dbReference type="InterPro" id="IPR058669">
    <property type="entry name" value="TPR_IPO7/11-like"/>
</dbReference>
<comment type="function">
    <text evidence="6">tRNA nucleus export receptor which facilitates tRNA translocation across the nuclear pore complex. Involved in pre-tRNA splicing, probably by affecting the interaction of pre-tRNA with splicing endonuclease.</text>
</comment>
<keyword evidence="5" id="KW-0539">Nucleus</keyword>
<dbReference type="AlphaFoldDB" id="A0A074X5S8"/>
<dbReference type="STRING" id="1043004.A0A074X5S8"/>
<proteinExistence type="inferred from homology"/>
<dbReference type="Pfam" id="PF03810">
    <property type="entry name" value="IBN_N"/>
    <property type="match status" value="1"/>
</dbReference>
<dbReference type="SUPFAM" id="SSF48371">
    <property type="entry name" value="ARM repeat"/>
    <property type="match status" value="1"/>
</dbReference>
<dbReference type="OrthoDB" id="361693at2759"/>
<sequence>MQNFAIEVPGEANPLTEHTLLNILKAAASSDPQQVQSGAKQLEYWEKVAGFYKHLQSVFIDKSLPFEVRYLAIIQLKNGIEKYWRKTAANAVSPEDKGVIRSRLLESGIEEYDHRLALQNAIVIAKVSRFEYPQDWPDIISTLIGVLRRSSDSNANPIHLPRTLLILLHITKELSAARLQRSRVALQAATPEIVQVLGQIYLEKVQSWQETLSSNVGDQGALQQTMQSSLLAIKTLRRLLVAGYEFPNRESDVHQFWQLTFAQVGNFMNIISTQAATLPEELSVPLEKHLLQLSKLHLEMAKAHPAAFVLLPNSLDLVRSYWALIKQFGETFGSRLTSGVSSGDDSEQKPFQEKVTLSGLKLVRACIKMVFNPVQTFKYKHPQDKIEKAEAVAAVKEQLLTDAFVTEVMEVVVTKFFVFRQGELEEWNEDPEDWEQSLEGESEGWEYSVRPCAEKLFLDLALNFRSLLTQPLLNVFYTVAAPDNEDILFKDSVYTAIGLAAAVLQQHLDFDSFLSNTIVIEVQKQKPGFNILRRRIAILLGQWITVKVSAENRPLVYKIFQHLLDPNDSCNDQVVRITAGRQLKNIVDDWEFSPEQFLPYVQTTMTQLLSLIEQVENMETKMALLNTISILVERLEHHIAPYAETIIGILPSLWEQSGEEHLMKQAILTILSRLVTSMKAASVPFHHLVLPIIKGAVEPGSDTQVYLLDDALDLWANILIQTPAPASPELLQLAPYLFSIFDLGSENLRTALDITSSYFLLAPSEMLSDEMRKPLIASLSNLVGYVKADASGTVNNLVELIIRSAERIGGESAISTIASDLVESDFLRKQLRGLHGSWVAHCTTGPLARDPPVDGIVETDYLSVLARLALGSENIFLQAVQASAPPIPLSDTTNQPSLRDSMKWLLEEWFSHFENIGDPSRRKLMCLALTKLLSTSQPFILASLQSLMTLWTDMVTEIREEGGSVDSDTLVYESIDQLRNTDPEVIEAPEDERRRELSFADPVHNVRVAQWIKHYLEVAIQAAGGQEAFQNEWLVNVDKDVIAAFGELGIM</sequence>
<dbReference type="FunFam" id="1.25.10.10:FF:000362">
    <property type="entry name" value="Importin 11, putative"/>
    <property type="match status" value="1"/>
</dbReference>
<evidence type="ECO:0000256" key="4">
    <source>
        <dbReference type="ARBA" id="ARBA00022694"/>
    </source>
</evidence>
<dbReference type="InterPro" id="IPR011989">
    <property type="entry name" value="ARM-like"/>
</dbReference>
<dbReference type="InterPro" id="IPR013598">
    <property type="entry name" value="Exportin-1/Importin-b-like"/>
</dbReference>
<accession>A0A074X5S8</accession>
<reference evidence="8 9" key="1">
    <citation type="journal article" date="2014" name="BMC Genomics">
        <title>Genome sequencing of four Aureobasidium pullulans varieties: biotechnological potential, stress tolerance, and description of new species.</title>
        <authorList>
            <person name="Gostin Ar C."/>
            <person name="Ohm R.A."/>
            <person name="Kogej T."/>
            <person name="Sonjak S."/>
            <person name="Turk M."/>
            <person name="Zajc J."/>
            <person name="Zalar P."/>
            <person name="Grube M."/>
            <person name="Sun H."/>
            <person name="Han J."/>
            <person name="Sharma A."/>
            <person name="Chiniquy J."/>
            <person name="Ngan C.Y."/>
            <person name="Lipzen A."/>
            <person name="Barry K."/>
            <person name="Grigoriev I.V."/>
            <person name="Gunde-Cimerman N."/>
        </authorList>
    </citation>
    <scope>NUCLEOTIDE SEQUENCE [LARGE SCALE GENOMIC DNA]</scope>
    <source>
        <strain evidence="8 9">CBS 147.97</strain>
    </source>
</reference>
<dbReference type="HOGENOM" id="CLU_003886_1_0_1"/>
<organism evidence="8 9">
    <name type="scientific">Aureobasidium namibiae CBS 147.97</name>
    <dbReference type="NCBI Taxonomy" id="1043004"/>
    <lineage>
        <taxon>Eukaryota</taxon>
        <taxon>Fungi</taxon>
        <taxon>Dikarya</taxon>
        <taxon>Ascomycota</taxon>
        <taxon>Pezizomycotina</taxon>
        <taxon>Dothideomycetes</taxon>
        <taxon>Dothideomycetidae</taxon>
        <taxon>Dothideales</taxon>
        <taxon>Saccotheciaceae</taxon>
        <taxon>Aureobasidium</taxon>
    </lineage>
</organism>
<evidence type="ECO:0000259" key="7">
    <source>
        <dbReference type="PROSITE" id="PS50166"/>
    </source>
</evidence>
<dbReference type="Proteomes" id="UP000027730">
    <property type="component" value="Unassembled WGS sequence"/>
</dbReference>
<feature type="domain" description="Importin N-terminal" evidence="7">
    <location>
        <begin position="38"/>
        <end position="110"/>
    </location>
</feature>
<evidence type="ECO:0000313" key="9">
    <source>
        <dbReference type="Proteomes" id="UP000027730"/>
    </source>
</evidence>
<dbReference type="GO" id="GO:0031267">
    <property type="term" value="F:small GTPase binding"/>
    <property type="evidence" value="ECO:0007669"/>
    <property type="project" value="InterPro"/>
</dbReference>
<gene>
    <name evidence="8" type="ORF">M436DRAFT_68630</name>
</gene>
<keyword evidence="9" id="KW-1185">Reference proteome</keyword>
<dbReference type="GO" id="GO:0005829">
    <property type="term" value="C:cytosol"/>
    <property type="evidence" value="ECO:0007669"/>
    <property type="project" value="TreeGrafter"/>
</dbReference>
<evidence type="ECO:0000256" key="3">
    <source>
        <dbReference type="ARBA" id="ARBA00022448"/>
    </source>
</evidence>
<dbReference type="EMBL" id="KL584702">
    <property type="protein sequence ID" value="KEQ77432.1"/>
    <property type="molecule type" value="Genomic_DNA"/>
</dbReference>
<dbReference type="Gene3D" id="1.25.10.10">
    <property type="entry name" value="Leucine-rich Repeat Variant"/>
    <property type="match status" value="1"/>
</dbReference>